<evidence type="ECO:0008006" key="5">
    <source>
        <dbReference type="Google" id="ProtNLM"/>
    </source>
</evidence>
<feature type="transmembrane region" description="Helical" evidence="1">
    <location>
        <begin position="668"/>
        <end position="689"/>
    </location>
</feature>
<evidence type="ECO:0000256" key="1">
    <source>
        <dbReference type="SAM" id="Phobius"/>
    </source>
</evidence>
<dbReference type="EMBL" id="CATOUU010000118">
    <property type="protein sequence ID" value="CAI9917048.1"/>
    <property type="molecule type" value="Genomic_DNA"/>
</dbReference>
<dbReference type="Proteomes" id="UP001642409">
    <property type="component" value="Unassembled WGS sequence"/>
</dbReference>
<gene>
    <name evidence="2" type="ORF">HINF_LOCUS4693</name>
    <name evidence="3" type="ORF">HINF_LOCUS70099</name>
</gene>
<evidence type="ECO:0000313" key="2">
    <source>
        <dbReference type="EMBL" id="CAI9917048.1"/>
    </source>
</evidence>
<dbReference type="EMBL" id="CAXDID020000520">
    <property type="protein sequence ID" value="CAL6099477.1"/>
    <property type="molecule type" value="Genomic_DNA"/>
</dbReference>
<accession>A0AA86NCX8</accession>
<evidence type="ECO:0000313" key="4">
    <source>
        <dbReference type="Proteomes" id="UP001642409"/>
    </source>
</evidence>
<proteinExistence type="predicted"/>
<keyword evidence="1" id="KW-1133">Transmembrane helix</keyword>
<keyword evidence="4" id="KW-1185">Reference proteome</keyword>
<evidence type="ECO:0000313" key="3">
    <source>
        <dbReference type="EMBL" id="CAL6099477.1"/>
    </source>
</evidence>
<reference evidence="2" key="1">
    <citation type="submission" date="2023-06" db="EMBL/GenBank/DDBJ databases">
        <authorList>
            <person name="Kurt Z."/>
        </authorList>
    </citation>
    <scope>NUCLEOTIDE SEQUENCE</scope>
</reference>
<dbReference type="AlphaFoldDB" id="A0AA86NCX8"/>
<organism evidence="2">
    <name type="scientific">Hexamita inflata</name>
    <dbReference type="NCBI Taxonomy" id="28002"/>
    <lineage>
        <taxon>Eukaryota</taxon>
        <taxon>Metamonada</taxon>
        <taxon>Diplomonadida</taxon>
        <taxon>Hexamitidae</taxon>
        <taxon>Hexamitinae</taxon>
        <taxon>Hexamita</taxon>
    </lineage>
</organism>
<sequence>MQRDVYWPDQLSRCVIIDSQTNRVIIDPFAQYAVQYFKLSNGTYQIFHQLLPVVFNHSDLSFTFSDQVRATKSWVYEIVTEQLFVRRELTKYQKFVKLKNYNVVFTLSSKALSYLWRTACKQCDINEQGSVDQIQLFTNHVSHKILNITEIRSVASPSHLKINPECPNKYASVCLGNTSQFLSLKHLITEKLNIKEPEAKCALNKSNRFNFNYDQEILIQNLTNLENLGNMTEFMSNLQLCIKLAGNGQVQDAFELPLIKFIIERTSPLTLLDYMNYKNFVKKIEGDKLVDVMFDEIVPDYVQTVIPAMVLDVLYRAEEISIFTALTYNLEKIIDNSAINEVQVGYVSNDAQDVTYRNIMENFYAQNISDNDITLQPPQIQKMIVQRINSYYLDIIQRYQLHYFSFSSGNNWIPIMNEQLKAHPQGLTEKFRIGQVNGLISVTKALTVRSKTLDNQTTINGYLTIVINTPYSFLNDNNFTIFDMNMRYISGINDVQYINGVQQQLENINYISGIQVNYTVTKTYQIWELNHSFWNDAHRMAKLNKFQLLLSMNKSTYNQEISIEDYNNSGIHERAIITDLKSDYFYSGKILVKQFGAIDAILVIYIDEIQTNSKQNNIKFNQFQNLDNLSFYYNDLNNRKSRTSYSIQQVPKYKEIQQIIFKRNELTLMYFTYIFPIITLILYFVLNYYNMNYITENYYKYIQLLTSDLKSDQITPIINKYNSFNTQCQYFIQKRQKLLNLYSSNLQFIFQNDIRRQFISRNLKYQPHKILNYLLIQQYCDEQSISFYNMISSQQYSLIKNRLITQDSWLQNVQIQIIGSYQVTYKLCETIQMPKVKIYLTYSSHTVSKFTSRVQSQVNSFDNSLFDLSEDFLLQDKYQKLYDDRNDFYYRFDETPSLVNVLIFRSSTMAFVDLISMSIEYDNSSIVNSKSE</sequence>
<keyword evidence="1" id="KW-0472">Membrane</keyword>
<comment type="caution">
    <text evidence="2">The sequence shown here is derived from an EMBL/GenBank/DDBJ whole genome shotgun (WGS) entry which is preliminary data.</text>
</comment>
<reference evidence="3 4" key="2">
    <citation type="submission" date="2024-07" db="EMBL/GenBank/DDBJ databases">
        <authorList>
            <person name="Akdeniz Z."/>
        </authorList>
    </citation>
    <scope>NUCLEOTIDE SEQUENCE [LARGE SCALE GENOMIC DNA]</scope>
</reference>
<keyword evidence="1" id="KW-0812">Transmembrane</keyword>
<protein>
    <recommendedName>
        <fullName evidence="5">Transmembrane protein</fullName>
    </recommendedName>
</protein>
<name>A0AA86NCX8_9EUKA</name>